<gene>
    <name evidence="1" type="ORF">CRM22_006846</name>
</gene>
<dbReference type="AlphaFoldDB" id="A0A4S2LJ87"/>
<feature type="non-terminal residue" evidence="1">
    <location>
        <position position="1"/>
    </location>
</feature>
<keyword evidence="2" id="KW-1185">Reference proteome</keyword>
<protein>
    <submittedName>
        <fullName evidence="1">Uncharacterized protein</fullName>
    </submittedName>
</protein>
<organism evidence="1 2">
    <name type="scientific">Opisthorchis felineus</name>
    <dbReference type="NCBI Taxonomy" id="147828"/>
    <lineage>
        <taxon>Eukaryota</taxon>
        <taxon>Metazoa</taxon>
        <taxon>Spiralia</taxon>
        <taxon>Lophotrochozoa</taxon>
        <taxon>Platyhelminthes</taxon>
        <taxon>Trematoda</taxon>
        <taxon>Digenea</taxon>
        <taxon>Opisthorchiida</taxon>
        <taxon>Opisthorchiata</taxon>
        <taxon>Opisthorchiidae</taxon>
        <taxon>Opisthorchis</taxon>
    </lineage>
</organism>
<reference evidence="1 2" key="1">
    <citation type="journal article" date="2019" name="BMC Genomics">
        <title>New insights from Opisthorchis felineus genome: update on genomics of the epidemiologically important liver flukes.</title>
        <authorList>
            <person name="Ershov N.I."/>
            <person name="Mordvinov V.A."/>
            <person name="Prokhortchouk E.B."/>
            <person name="Pakharukova M.Y."/>
            <person name="Gunbin K.V."/>
            <person name="Ustyantsev K."/>
            <person name="Genaev M.A."/>
            <person name="Blinov A.G."/>
            <person name="Mazur A."/>
            <person name="Boulygina E."/>
            <person name="Tsygankova S."/>
            <person name="Khrameeva E."/>
            <person name="Chekanov N."/>
            <person name="Fan G."/>
            <person name="Xiao A."/>
            <person name="Zhang H."/>
            <person name="Xu X."/>
            <person name="Yang H."/>
            <person name="Solovyev V."/>
            <person name="Lee S.M."/>
            <person name="Liu X."/>
            <person name="Afonnikov D.A."/>
            <person name="Skryabin K.G."/>
        </authorList>
    </citation>
    <scope>NUCLEOTIDE SEQUENCE [LARGE SCALE GENOMIC DNA]</scope>
    <source>
        <strain evidence="1">AK-0245</strain>
        <tissue evidence="1">Whole organism</tissue>
    </source>
</reference>
<evidence type="ECO:0000313" key="2">
    <source>
        <dbReference type="Proteomes" id="UP000308267"/>
    </source>
</evidence>
<evidence type="ECO:0000313" key="1">
    <source>
        <dbReference type="EMBL" id="TGZ63580.1"/>
    </source>
</evidence>
<name>A0A4S2LJ87_OPIFE</name>
<sequence length="63" mass="7413">KSRKTKTVLTQPQRQLTTMSEFGRWKLAKFPLPAKANRYIRLDSVADFYHILLLGQPREPTRL</sequence>
<accession>A0A4S2LJ87</accession>
<comment type="caution">
    <text evidence="1">The sequence shown here is derived from an EMBL/GenBank/DDBJ whole genome shotgun (WGS) entry which is preliminary data.</text>
</comment>
<dbReference type="EMBL" id="SJOL01007140">
    <property type="protein sequence ID" value="TGZ63580.1"/>
    <property type="molecule type" value="Genomic_DNA"/>
</dbReference>
<dbReference type="Proteomes" id="UP000308267">
    <property type="component" value="Unassembled WGS sequence"/>
</dbReference>
<proteinExistence type="predicted"/>